<dbReference type="EMBL" id="JAQLOI010000001">
    <property type="protein sequence ID" value="MDB1123998.1"/>
    <property type="molecule type" value="Genomic_DNA"/>
</dbReference>
<keyword evidence="2" id="KW-1133">Transmembrane helix</keyword>
<dbReference type="SUPFAM" id="SSF103473">
    <property type="entry name" value="MFS general substrate transporter"/>
    <property type="match status" value="1"/>
</dbReference>
<dbReference type="Proteomes" id="UP001210678">
    <property type="component" value="Unassembled WGS sequence"/>
</dbReference>
<organism evidence="3 4">
    <name type="scientific">Vibrio algarum</name>
    <dbReference type="NCBI Taxonomy" id="3020714"/>
    <lineage>
        <taxon>Bacteria</taxon>
        <taxon>Pseudomonadati</taxon>
        <taxon>Pseudomonadota</taxon>
        <taxon>Gammaproteobacteria</taxon>
        <taxon>Vibrionales</taxon>
        <taxon>Vibrionaceae</taxon>
        <taxon>Vibrio</taxon>
    </lineage>
</organism>
<feature type="transmembrane region" description="Helical" evidence="2">
    <location>
        <begin position="350"/>
        <end position="376"/>
    </location>
</feature>
<evidence type="ECO:0000256" key="1">
    <source>
        <dbReference type="ARBA" id="ARBA00009617"/>
    </source>
</evidence>
<feature type="transmembrane region" description="Helical" evidence="2">
    <location>
        <begin position="162"/>
        <end position="182"/>
    </location>
</feature>
<feature type="transmembrane region" description="Helical" evidence="2">
    <location>
        <begin position="291"/>
        <end position="309"/>
    </location>
</feature>
<keyword evidence="2" id="KW-0812">Transmembrane</keyword>
<evidence type="ECO:0000313" key="3">
    <source>
        <dbReference type="EMBL" id="MDB1123998.1"/>
    </source>
</evidence>
<feature type="transmembrane region" description="Helical" evidence="2">
    <location>
        <begin position="321"/>
        <end position="338"/>
    </location>
</feature>
<dbReference type="PANTHER" id="PTHR11328">
    <property type="entry name" value="MAJOR FACILITATOR SUPERFAMILY DOMAIN-CONTAINING PROTEIN"/>
    <property type="match status" value="1"/>
</dbReference>
<dbReference type="InterPro" id="IPR039672">
    <property type="entry name" value="MFS_2"/>
</dbReference>
<dbReference type="InterPro" id="IPR036259">
    <property type="entry name" value="MFS_trans_sf"/>
</dbReference>
<reference evidence="3 4" key="1">
    <citation type="submission" date="2023-01" db="EMBL/GenBank/DDBJ databases">
        <title>Vibrio sp. KJ40-1 sp.nov, isolated from marine algae.</title>
        <authorList>
            <person name="Butt M."/>
            <person name="Kim J.M.J."/>
            <person name="Jeon C.O.C."/>
        </authorList>
    </citation>
    <scope>NUCLEOTIDE SEQUENCE [LARGE SCALE GENOMIC DNA]</scope>
    <source>
        <strain evidence="3 4">KJ40-1</strain>
    </source>
</reference>
<feature type="transmembrane region" description="Helical" evidence="2">
    <location>
        <begin position="430"/>
        <end position="450"/>
    </location>
</feature>
<protein>
    <submittedName>
        <fullName evidence="3">MFS transporter</fullName>
    </submittedName>
</protein>
<feature type="transmembrane region" description="Helical" evidence="2">
    <location>
        <begin position="97"/>
        <end position="115"/>
    </location>
</feature>
<proteinExistence type="inferred from homology"/>
<keyword evidence="2" id="KW-0472">Membrane</keyword>
<dbReference type="PANTHER" id="PTHR11328:SF24">
    <property type="entry name" value="MAJOR FACILITATOR SUPERFAMILY (MFS) PROFILE DOMAIN-CONTAINING PROTEIN"/>
    <property type="match status" value="1"/>
</dbReference>
<comment type="caution">
    <text evidence="3">The sequence shown here is derived from an EMBL/GenBank/DDBJ whole genome shotgun (WGS) entry which is preliminary data.</text>
</comment>
<feature type="transmembrane region" description="Helical" evidence="2">
    <location>
        <begin position="127"/>
        <end position="150"/>
    </location>
</feature>
<dbReference type="Gene3D" id="1.20.1250.20">
    <property type="entry name" value="MFS general substrate transporter like domains"/>
    <property type="match status" value="2"/>
</dbReference>
<name>A0ABT4YR13_9VIBR</name>
<feature type="transmembrane region" description="Helical" evidence="2">
    <location>
        <begin position="255"/>
        <end position="279"/>
    </location>
</feature>
<gene>
    <name evidence="3" type="ORF">PGX00_10215</name>
</gene>
<dbReference type="RefSeq" id="WP_272135852.1">
    <property type="nucleotide sequence ID" value="NZ_JAQLOI010000001.1"/>
</dbReference>
<feature type="transmembrane region" description="Helical" evidence="2">
    <location>
        <begin position="56"/>
        <end position="76"/>
    </location>
</feature>
<sequence>MTPQPLSKWKMAAFAMGNFGWCIATFSYSILITYFYYPPVVEGVSEIPEFISRSPVLFGATIVGLIYAFNRILDAISDPIIANLSDRSTSRFGRRRVFMMLSFIPTAIASAAIFYPPVQSVSSINILWLIGCCAIVTISLTMYVVPYMSLMPELGKTNRDRILISTFCSVTWALGFAAGQMVWVVKANLEGAGYSPVEAMQFSVALFSLLGIVGMLIPILAINEKRDCHRNDDHEHPENQGVIKALKSAMQNRNFAIFTASNGLSFMSRFFLEVGAIYYITMLMGLPEENASMMMMTLFGLSLLLYPVVVKLSKHYTKKSLFQAALLAQGTLLIAFFFCDTVPSPDIFGWGIIILFSFPLAILGIIPNVIVSDLALADTKETGHKREALFFGANMFAYKAATSLTALIFPSLIIIGSLKEAGVSPDPTEFGVKITALVAGILAYIGVWLMRNYNEKSIMDTIGEEVNTAKTKPVQDAS</sequence>
<feature type="transmembrane region" description="Helical" evidence="2">
    <location>
        <begin position="12"/>
        <end position="36"/>
    </location>
</feature>
<keyword evidence="4" id="KW-1185">Reference proteome</keyword>
<dbReference type="Pfam" id="PF13347">
    <property type="entry name" value="MFS_2"/>
    <property type="match status" value="1"/>
</dbReference>
<accession>A0ABT4YR13</accession>
<feature type="transmembrane region" description="Helical" evidence="2">
    <location>
        <begin position="202"/>
        <end position="222"/>
    </location>
</feature>
<feature type="transmembrane region" description="Helical" evidence="2">
    <location>
        <begin position="396"/>
        <end position="418"/>
    </location>
</feature>
<comment type="similarity">
    <text evidence="1">Belongs to the sodium:galactoside symporter (TC 2.A.2) family.</text>
</comment>
<evidence type="ECO:0000256" key="2">
    <source>
        <dbReference type="SAM" id="Phobius"/>
    </source>
</evidence>
<evidence type="ECO:0000313" key="4">
    <source>
        <dbReference type="Proteomes" id="UP001210678"/>
    </source>
</evidence>